<dbReference type="GO" id="GO:0005886">
    <property type="term" value="C:plasma membrane"/>
    <property type="evidence" value="ECO:0007669"/>
    <property type="project" value="UniProtKB-SubCell"/>
</dbReference>
<dbReference type="GO" id="GO:0009055">
    <property type="term" value="F:electron transfer activity"/>
    <property type="evidence" value="ECO:0007669"/>
    <property type="project" value="InterPro"/>
</dbReference>
<feature type="transmembrane region" description="Helical" evidence="13">
    <location>
        <begin position="150"/>
        <end position="169"/>
    </location>
</feature>
<dbReference type="InterPro" id="IPR011577">
    <property type="entry name" value="Cyt_b561_bac/Ni-Hgenase"/>
</dbReference>
<evidence type="ECO:0000256" key="6">
    <source>
        <dbReference type="ARBA" id="ARBA00022692"/>
    </source>
</evidence>
<comment type="caution">
    <text evidence="15">The sequence shown here is derived from an EMBL/GenBank/DDBJ whole genome shotgun (WGS) entry which is preliminary data.</text>
</comment>
<evidence type="ECO:0000256" key="10">
    <source>
        <dbReference type="ARBA" id="ARBA00023004"/>
    </source>
</evidence>
<gene>
    <name evidence="15" type="ORF">IPK02_11215</name>
</gene>
<dbReference type="PANTHER" id="PTHR30529">
    <property type="entry name" value="CYTOCHROME B561"/>
    <property type="match status" value="1"/>
</dbReference>
<evidence type="ECO:0000256" key="8">
    <source>
        <dbReference type="ARBA" id="ARBA00022982"/>
    </source>
</evidence>
<evidence type="ECO:0000256" key="2">
    <source>
        <dbReference type="ARBA" id="ARBA00004651"/>
    </source>
</evidence>
<dbReference type="EMBL" id="JADJOT010000009">
    <property type="protein sequence ID" value="MBK7954469.1"/>
    <property type="molecule type" value="Genomic_DNA"/>
</dbReference>
<feature type="transmembrane region" description="Helical" evidence="13">
    <location>
        <begin position="12"/>
        <end position="30"/>
    </location>
</feature>
<protein>
    <submittedName>
        <fullName evidence="15">Cytochrome b</fullName>
    </submittedName>
</protein>
<comment type="subcellular location">
    <subcellularLocation>
        <location evidence="2">Cell membrane</location>
        <topology evidence="2">Multi-pass membrane protein</topology>
    </subcellularLocation>
</comment>
<evidence type="ECO:0000256" key="13">
    <source>
        <dbReference type="SAM" id="Phobius"/>
    </source>
</evidence>
<keyword evidence="8" id="KW-0249">Electron transport</keyword>
<keyword evidence="3" id="KW-0813">Transport</keyword>
<dbReference type="SUPFAM" id="SSF81342">
    <property type="entry name" value="Transmembrane di-heme cytochromes"/>
    <property type="match status" value="1"/>
</dbReference>
<evidence type="ECO:0000256" key="5">
    <source>
        <dbReference type="ARBA" id="ARBA00022617"/>
    </source>
</evidence>
<dbReference type="Proteomes" id="UP000706151">
    <property type="component" value="Unassembled WGS sequence"/>
</dbReference>
<keyword evidence="5" id="KW-0349">Heme</keyword>
<sequence length="182" mass="20441">MNWRNSTDRYGSLSIGLHWLMLLLFVAVYGCIELRGYFPKGSDPREALKVWHFMLGLSVFVLAALRLLVHLTAPVPRIEPDPPVWQKRSARLMHLALYALMIGMPLAGWLLLSAAGKPIPFFGLHLPVLIGESKNLAGLIKEIHEIGGTVGYFLIGLHAAAALFHHYFIHDNTLRRMLPSRD</sequence>
<feature type="transmembrane region" description="Helical" evidence="13">
    <location>
        <begin position="92"/>
        <end position="112"/>
    </location>
</feature>
<evidence type="ECO:0000256" key="11">
    <source>
        <dbReference type="ARBA" id="ARBA00023136"/>
    </source>
</evidence>
<keyword evidence="10" id="KW-0408">Iron</keyword>
<dbReference type="GO" id="GO:0020037">
    <property type="term" value="F:heme binding"/>
    <property type="evidence" value="ECO:0007669"/>
    <property type="project" value="TreeGrafter"/>
</dbReference>
<organism evidence="15 16">
    <name type="scientific">Candidatus Accumulibacter affinis</name>
    <dbReference type="NCBI Taxonomy" id="2954384"/>
    <lineage>
        <taxon>Bacteria</taxon>
        <taxon>Pseudomonadati</taxon>
        <taxon>Pseudomonadota</taxon>
        <taxon>Betaproteobacteria</taxon>
        <taxon>Candidatus Accumulibacter</taxon>
    </lineage>
</organism>
<dbReference type="GO" id="GO:0022904">
    <property type="term" value="P:respiratory electron transport chain"/>
    <property type="evidence" value="ECO:0007669"/>
    <property type="project" value="InterPro"/>
</dbReference>
<keyword evidence="11 13" id="KW-0472">Membrane</keyword>
<evidence type="ECO:0000259" key="14">
    <source>
        <dbReference type="Pfam" id="PF01292"/>
    </source>
</evidence>
<evidence type="ECO:0000256" key="1">
    <source>
        <dbReference type="ARBA" id="ARBA00001970"/>
    </source>
</evidence>
<dbReference type="PANTHER" id="PTHR30529:SF3">
    <property type="entry name" value="CYTOCHROME B561 HOMOLOG 1"/>
    <property type="match status" value="1"/>
</dbReference>
<evidence type="ECO:0000256" key="4">
    <source>
        <dbReference type="ARBA" id="ARBA00022475"/>
    </source>
</evidence>
<keyword evidence="9 13" id="KW-1133">Transmembrane helix</keyword>
<evidence type="ECO:0000313" key="15">
    <source>
        <dbReference type="EMBL" id="MBK7954469.1"/>
    </source>
</evidence>
<dbReference type="InterPro" id="IPR052168">
    <property type="entry name" value="Cytochrome_b561_oxidase"/>
</dbReference>
<dbReference type="InterPro" id="IPR016174">
    <property type="entry name" value="Di-haem_cyt_TM"/>
</dbReference>
<accession>A0A935TAN6</accession>
<evidence type="ECO:0000256" key="9">
    <source>
        <dbReference type="ARBA" id="ARBA00022989"/>
    </source>
</evidence>
<evidence type="ECO:0000256" key="7">
    <source>
        <dbReference type="ARBA" id="ARBA00022723"/>
    </source>
</evidence>
<comment type="cofactor">
    <cofactor evidence="1">
        <name>heme b</name>
        <dbReference type="ChEBI" id="CHEBI:60344"/>
    </cofactor>
</comment>
<feature type="transmembrane region" description="Helical" evidence="13">
    <location>
        <begin position="50"/>
        <end position="71"/>
    </location>
</feature>
<keyword evidence="7" id="KW-0479">Metal-binding</keyword>
<proteinExistence type="inferred from homology"/>
<evidence type="ECO:0000256" key="12">
    <source>
        <dbReference type="ARBA" id="ARBA00037975"/>
    </source>
</evidence>
<dbReference type="AlphaFoldDB" id="A0A935TAN6"/>
<comment type="similarity">
    <text evidence="12">Belongs to the cytochrome b561 family.</text>
</comment>
<evidence type="ECO:0000313" key="16">
    <source>
        <dbReference type="Proteomes" id="UP000706151"/>
    </source>
</evidence>
<reference evidence="15 16" key="1">
    <citation type="submission" date="2020-10" db="EMBL/GenBank/DDBJ databases">
        <title>Connecting structure to function with the recovery of over 1000 high-quality activated sludge metagenome-assembled genomes encoding full-length rRNA genes using long-read sequencing.</title>
        <authorList>
            <person name="Singleton C.M."/>
            <person name="Petriglieri F."/>
            <person name="Kristensen J.M."/>
            <person name="Kirkegaard R.H."/>
            <person name="Michaelsen T.Y."/>
            <person name="Andersen M.H."/>
            <person name="Karst S.M."/>
            <person name="Dueholm M.S."/>
            <person name="Nielsen P.H."/>
            <person name="Albertsen M."/>
        </authorList>
    </citation>
    <scope>NUCLEOTIDE SEQUENCE [LARGE SCALE GENOMIC DNA]</scope>
    <source>
        <strain evidence="15">Fred_18-Q3-R57-64_BAT3C.720</strain>
    </source>
</reference>
<dbReference type="PROSITE" id="PS51257">
    <property type="entry name" value="PROKAR_LIPOPROTEIN"/>
    <property type="match status" value="1"/>
</dbReference>
<name>A0A935TAN6_9PROT</name>
<evidence type="ECO:0000256" key="3">
    <source>
        <dbReference type="ARBA" id="ARBA00022448"/>
    </source>
</evidence>
<keyword evidence="6 13" id="KW-0812">Transmembrane</keyword>
<keyword evidence="4" id="KW-1003">Cell membrane</keyword>
<feature type="domain" description="Cytochrome b561 bacterial/Ni-hydrogenase" evidence="14">
    <location>
        <begin position="9"/>
        <end position="179"/>
    </location>
</feature>
<dbReference type="Pfam" id="PF01292">
    <property type="entry name" value="Ni_hydr_CYTB"/>
    <property type="match status" value="1"/>
</dbReference>
<dbReference type="GO" id="GO:0046872">
    <property type="term" value="F:metal ion binding"/>
    <property type="evidence" value="ECO:0007669"/>
    <property type="project" value="UniProtKB-KW"/>
</dbReference>